<dbReference type="InterPro" id="IPR043128">
    <property type="entry name" value="Rev_trsase/Diguanyl_cyclase"/>
</dbReference>
<evidence type="ECO:0000313" key="8">
    <source>
        <dbReference type="EMBL" id="TRZ06788.1"/>
    </source>
</evidence>
<dbReference type="Gene3D" id="3.10.10.10">
    <property type="entry name" value="HIV Type 1 Reverse Transcriptase, subunit A, domain 1"/>
    <property type="match status" value="1"/>
</dbReference>
<dbReference type="Pfam" id="PF06817">
    <property type="entry name" value="RVT_thumb"/>
    <property type="match status" value="1"/>
</dbReference>
<comment type="caution">
    <text evidence="8">The sequence shown here is derived from an EMBL/GenBank/DDBJ whole genome shotgun (WGS) entry which is preliminary data.</text>
</comment>
<evidence type="ECO:0000256" key="1">
    <source>
        <dbReference type="ARBA" id="ARBA00022679"/>
    </source>
</evidence>
<evidence type="ECO:0000256" key="3">
    <source>
        <dbReference type="ARBA" id="ARBA00022722"/>
    </source>
</evidence>
<keyword evidence="9" id="KW-1185">Reference proteome</keyword>
<evidence type="ECO:0000256" key="5">
    <source>
        <dbReference type="ARBA" id="ARBA00022801"/>
    </source>
</evidence>
<sequence length="199" mass="23096">SAFFLMATAEQPPILKITWLTNNPVWVKQWPMTETRLKIAKQLIQEQQLDAGHIRPSVSLWNTPIFVIPKKSGWLITDAQIRPQKVTLHDHITTLHDAQKLFGDLQWVRTTVDITNDDLLPFLPWLRGSDANSSQVCTPEQQRALIQTLVLSGCQVNLPMRVLRQEYHRTLNTIRTTTTYLEYFLTILNLIKINFKRVK</sequence>
<dbReference type="InterPro" id="IPR010661">
    <property type="entry name" value="RVT_thumb"/>
</dbReference>
<dbReference type="Gene3D" id="3.30.70.270">
    <property type="match status" value="1"/>
</dbReference>
<organism evidence="8 9">
    <name type="scientific">Zosterops borbonicus</name>
    <dbReference type="NCBI Taxonomy" id="364589"/>
    <lineage>
        <taxon>Eukaryota</taxon>
        <taxon>Metazoa</taxon>
        <taxon>Chordata</taxon>
        <taxon>Craniata</taxon>
        <taxon>Vertebrata</taxon>
        <taxon>Euteleostomi</taxon>
        <taxon>Archelosauria</taxon>
        <taxon>Archosauria</taxon>
        <taxon>Dinosauria</taxon>
        <taxon>Saurischia</taxon>
        <taxon>Theropoda</taxon>
        <taxon>Coelurosauria</taxon>
        <taxon>Aves</taxon>
        <taxon>Neognathae</taxon>
        <taxon>Neoaves</taxon>
        <taxon>Telluraves</taxon>
        <taxon>Australaves</taxon>
        <taxon>Passeriformes</taxon>
        <taxon>Sylvioidea</taxon>
        <taxon>Zosteropidae</taxon>
        <taxon>Zosterops</taxon>
    </lineage>
</organism>
<feature type="domain" description="Reverse transcriptase thumb" evidence="7">
    <location>
        <begin position="83"/>
        <end position="145"/>
    </location>
</feature>
<keyword evidence="3" id="KW-0540">Nuclease</keyword>
<dbReference type="SUPFAM" id="SSF56672">
    <property type="entry name" value="DNA/RNA polymerases"/>
    <property type="match status" value="1"/>
</dbReference>
<gene>
    <name evidence="8" type="ORF">HGM15179_020318</name>
</gene>
<proteinExistence type="predicted"/>
<dbReference type="GO" id="GO:0016787">
    <property type="term" value="F:hydrolase activity"/>
    <property type="evidence" value="ECO:0007669"/>
    <property type="project" value="UniProtKB-KW"/>
</dbReference>
<dbReference type="GO" id="GO:0035613">
    <property type="term" value="F:RNA stem-loop binding"/>
    <property type="evidence" value="ECO:0007669"/>
    <property type="project" value="TreeGrafter"/>
</dbReference>
<evidence type="ECO:0000256" key="2">
    <source>
        <dbReference type="ARBA" id="ARBA00022695"/>
    </source>
</evidence>
<keyword evidence="1" id="KW-0808">Transferase</keyword>
<dbReference type="GO" id="GO:0004519">
    <property type="term" value="F:endonuclease activity"/>
    <property type="evidence" value="ECO:0007669"/>
    <property type="project" value="UniProtKB-KW"/>
</dbReference>
<evidence type="ECO:0000256" key="6">
    <source>
        <dbReference type="ARBA" id="ARBA00022918"/>
    </source>
</evidence>
<evidence type="ECO:0000313" key="9">
    <source>
        <dbReference type="Proteomes" id="UP000796761"/>
    </source>
</evidence>
<evidence type="ECO:0000259" key="7">
    <source>
        <dbReference type="Pfam" id="PF06817"/>
    </source>
</evidence>
<dbReference type="OrthoDB" id="6773263at2759"/>
<dbReference type="Proteomes" id="UP000796761">
    <property type="component" value="Unassembled WGS sequence"/>
</dbReference>
<dbReference type="PANTHER" id="PTHR41694:SF3">
    <property type="entry name" value="RNA-DIRECTED DNA POLYMERASE-RELATED"/>
    <property type="match status" value="1"/>
</dbReference>
<dbReference type="AlphaFoldDB" id="A0A8K1FU98"/>
<evidence type="ECO:0000256" key="4">
    <source>
        <dbReference type="ARBA" id="ARBA00022759"/>
    </source>
</evidence>
<accession>A0A8K1FU98</accession>
<dbReference type="GO" id="GO:0003964">
    <property type="term" value="F:RNA-directed DNA polymerase activity"/>
    <property type="evidence" value="ECO:0007669"/>
    <property type="project" value="UniProtKB-KW"/>
</dbReference>
<dbReference type="PANTHER" id="PTHR41694">
    <property type="entry name" value="ENDOGENOUS RETROVIRUS GROUP K MEMBER POL PROTEIN"/>
    <property type="match status" value="1"/>
</dbReference>
<keyword evidence="6" id="KW-0695">RNA-directed DNA polymerase</keyword>
<protein>
    <recommendedName>
        <fullName evidence="7">Reverse transcriptase thumb domain-containing protein</fullName>
    </recommendedName>
</protein>
<keyword evidence="5" id="KW-0378">Hydrolase</keyword>
<reference evidence="8" key="1">
    <citation type="submission" date="2019-04" db="EMBL/GenBank/DDBJ databases">
        <title>Genome assembly of Zosterops borbonicus 15179.</title>
        <authorList>
            <person name="Leroy T."/>
            <person name="Anselmetti Y."/>
            <person name="Tilak M.-K."/>
            <person name="Nabholz B."/>
        </authorList>
    </citation>
    <scope>NUCLEOTIDE SEQUENCE</scope>
    <source>
        <strain evidence="8">HGM_15179</strain>
        <tissue evidence="8">Muscle</tissue>
    </source>
</reference>
<dbReference type="EMBL" id="SWJQ01002182">
    <property type="protein sequence ID" value="TRZ06788.1"/>
    <property type="molecule type" value="Genomic_DNA"/>
</dbReference>
<keyword evidence="2" id="KW-0548">Nucleotidyltransferase</keyword>
<keyword evidence="4" id="KW-0255">Endonuclease</keyword>
<feature type="non-terminal residue" evidence="8">
    <location>
        <position position="1"/>
    </location>
</feature>
<name>A0A8K1FU98_9PASS</name>
<dbReference type="InterPro" id="IPR043502">
    <property type="entry name" value="DNA/RNA_pol_sf"/>
</dbReference>